<evidence type="ECO:0008006" key="3">
    <source>
        <dbReference type="Google" id="ProtNLM"/>
    </source>
</evidence>
<protein>
    <recommendedName>
        <fullName evidence="3">Lipoprotein</fullName>
    </recommendedName>
</protein>
<organism evidence="1 2">
    <name type="scientific">Microbacterium thalli</name>
    <dbReference type="NCBI Taxonomy" id="3027921"/>
    <lineage>
        <taxon>Bacteria</taxon>
        <taxon>Bacillati</taxon>
        <taxon>Actinomycetota</taxon>
        <taxon>Actinomycetes</taxon>
        <taxon>Micrococcales</taxon>
        <taxon>Microbacteriaceae</taxon>
        <taxon>Microbacterium</taxon>
    </lineage>
</organism>
<accession>A0ABT5SH71</accession>
<proteinExistence type="predicted"/>
<reference evidence="1 2" key="1">
    <citation type="submission" date="2023-02" db="EMBL/GenBank/DDBJ databases">
        <title>Study of novel species of the Microbacterium genus.</title>
        <authorList>
            <person name="Arroyo-Herrera I."/>
            <person name="Roman-Ponce B."/>
            <person name="Vasquez-Murrieta M.S."/>
        </authorList>
    </citation>
    <scope>NUCLEOTIDE SEQUENCE [LARGE SCALE GENOMIC DNA]</scope>
    <source>
        <strain evidence="1 2">NE1TT3</strain>
    </source>
</reference>
<name>A0ABT5SH71_9MICO</name>
<dbReference type="EMBL" id="JAQZCI010000002">
    <property type="protein sequence ID" value="MDD7962061.1"/>
    <property type="molecule type" value="Genomic_DNA"/>
</dbReference>
<dbReference type="PROSITE" id="PS51257">
    <property type="entry name" value="PROKAR_LIPOPROTEIN"/>
    <property type="match status" value="1"/>
</dbReference>
<sequence length="236" mass="24732">MIRRTSTGRFGFAAGALLMIPLLLVSGCGDPGRLGDGETYAQARERFSAFAAGVHSVIMAIEPTEWSVVDGAYGAHPTGCQLGLSEEGGYRLVAVRGLELPGRDPLDVAAAASEALASLGIESDTTERGQADAREVTVVAEGGVAERTVVTIRPATGQVRVSSETECAPGSVHDLATEVFAEERLPADIWRRLPATEGPSSVPQFFFPPDGPVYYDETGVPVQPQPLVTDPPMPAG</sequence>
<comment type="caution">
    <text evidence="1">The sequence shown here is derived from an EMBL/GenBank/DDBJ whole genome shotgun (WGS) entry which is preliminary data.</text>
</comment>
<dbReference type="RefSeq" id="WP_274264295.1">
    <property type="nucleotide sequence ID" value="NZ_JAQZCI010000002.1"/>
</dbReference>
<keyword evidence="2" id="KW-1185">Reference proteome</keyword>
<evidence type="ECO:0000313" key="1">
    <source>
        <dbReference type="EMBL" id="MDD7962061.1"/>
    </source>
</evidence>
<dbReference type="Proteomes" id="UP001218170">
    <property type="component" value="Unassembled WGS sequence"/>
</dbReference>
<evidence type="ECO:0000313" key="2">
    <source>
        <dbReference type="Proteomes" id="UP001218170"/>
    </source>
</evidence>
<gene>
    <name evidence="1" type="ORF">PUW80_06835</name>
</gene>